<feature type="compositionally biased region" description="Basic and acidic residues" evidence="3">
    <location>
        <begin position="727"/>
        <end position="742"/>
    </location>
</feature>
<evidence type="ECO:0000313" key="6">
    <source>
        <dbReference type="Proteomes" id="UP000314986"/>
    </source>
</evidence>
<reference evidence="5" key="5">
    <citation type="submission" date="2025-09" db="UniProtKB">
        <authorList>
            <consortium name="Ensembl"/>
        </authorList>
    </citation>
    <scope>IDENTIFICATION</scope>
</reference>
<feature type="region of interest" description="Disordered" evidence="3">
    <location>
        <begin position="1932"/>
        <end position="1965"/>
    </location>
</feature>
<feature type="compositionally biased region" description="Low complexity" evidence="3">
    <location>
        <begin position="1718"/>
        <end position="1733"/>
    </location>
</feature>
<feature type="region of interest" description="Disordered" evidence="3">
    <location>
        <begin position="2217"/>
        <end position="2251"/>
    </location>
</feature>
<feature type="region of interest" description="Disordered" evidence="3">
    <location>
        <begin position="333"/>
        <end position="354"/>
    </location>
</feature>
<feature type="compositionally biased region" description="Polar residues" evidence="3">
    <location>
        <begin position="132"/>
        <end position="141"/>
    </location>
</feature>
<name>A0A4W3J6V7_CALMI</name>
<feature type="compositionally biased region" description="Low complexity" evidence="3">
    <location>
        <begin position="1823"/>
        <end position="1839"/>
    </location>
</feature>
<evidence type="ECO:0000259" key="4">
    <source>
        <dbReference type="Pfam" id="PF07001"/>
    </source>
</evidence>
<feature type="region of interest" description="Disordered" evidence="3">
    <location>
        <begin position="1532"/>
        <end position="1551"/>
    </location>
</feature>
<feature type="compositionally biased region" description="Basic and acidic residues" evidence="3">
    <location>
        <begin position="1412"/>
        <end position="1422"/>
    </location>
</feature>
<dbReference type="InParanoid" id="A0A4W3J6V7"/>
<dbReference type="STRING" id="7868.ENSCMIP00000038934"/>
<feature type="compositionally biased region" description="Polar residues" evidence="3">
    <location>
        <begin position="1658"/>
        <end position="1687"/>
    </location>
</feature>
<reference evidence="5" key="4">
    <citation type="submission" date="2025-08" db="UniProtKB">
        <authorList>
            <consortium name="Ensembl"/>
        </authorList>
    </citation>
    <scope>IDENTIFICATION</scope>
</reference>
<feature type="compositionally biased region" description="Polar residues" evidence="3">
    <location>
        <begin position="1388"/>
        <end position="1398"/>
    </location>
</feature>
<feature type="compositionally biased region" description="Low complexity" evidence="3">
    <location>
        <begin position="107"/>
        <end position="129"/>
    </location>
</feature>
<feature type="coiled-coil region" evidence="2">
    <location>
        <begin position="489"/>
        <end position="528"/>
    </location>
</feature>
<dbReference type="Ensembl" id="ENSCMIT00000039490.1">
    <property type="protein sequence ID" value="ENSCMIP00000038934.1"/>
    <property type="gene ID" value="ENSCMIG00000016334.1"/>
</dbReference>
<dbReference type="Proteomes" id="UP000314986">
    <property type="component" value="Unassembled WGS sequence"/>
</dbReference>
<feature type="region of interest" description="Disordered" evidence="3">
    <location>
        <begin position="874"/>
        <end position="894"/>
    </location>
</feature>
<feature type="compositionally biased region" description="Polar residues" evidence="3">
    <location>
        <begin position="1933"/>
        <end position="1955"/>
    </location>
</feature>
<feature type="compositionally biased region" description="Basic and acidic residues" evidence="3">
    <location>
        <begin position="1182"/>
        <end position="1200"/>
    </location>
</feature>
<organism evidence="5 6">
    <name type="scientific">Callorhinchus milii</name>
    <name type="common">Ghost shark</name>
    <dbReference type="NCBI Taxonomy" id="7868"/>
    <lineage>
        <taxon>Eukaryota</taxon>
        <taxon>Metazoa</taxon>
        <taxon>Chordata</taxon>
        <taxon>Craniata</taxon>
        <taxon>Vertebrata</taxon>
        <taxon>Chondrichthyes</taxon>
        <taxon>Holocephali</taxon>
        <taxon>Chimaeriformes</taxon>
        <taxon>Callorhinchidae</taxon>
        <taxon>Callorhinchus</taxon>
    </lineage>
</organism>
<gene>
    <name evidence="5" type="primary">prrc2b</name>
</gene>
<dbReference type="InterPro" id="IPR009738">
    <property type="entry name" value="BAT2_N"/>
</dbReference>
<feature type="region of interest" description="Disordered" evidence="3">
    <location>
        <begin position="2176"/>
        <end position="2195"/>
    </location>
</feature>
<feature type="region of interest" description="Disordered" evidence="3">
    <location>
        <begin position="937"/>
        <end position="974"/>
    </location>
</feature>
<dbReference type="PANTHER" id="PTHR14038">
    <property type="entry name" value="BAT2 HLA-B-ASSOCIATED TRANSCRIPT 2"/>
    <property type="match status" value="1"/>
</dbReference>
<feature type="compositionally biased region" description="Polar residues" evidence="3">
    <location>
        <begin position="1748"/>
        <end position="1759"/>
    </location>
</feature>
<feature type="region of interest" description="Disordered" evidence="3">
    <location>
        <begin position="1092"/>
        <end position="1359"/>
    </location>
</feature>
<keyword evidence="2" id="KW-0175">Coiled coil</keyword>
<feature type="region of interest" description="Disordered" evidence="3">
    <location>
        <begin position="448"/>
        <end position="477"/>
    </location>
</feature>
<dbReference type="GO" id="GO:0030154">
    <property type="term" value="P:cell differentiation"/>
    <property type="evidence" value="ECO:0007669"/>
    <property type="project" value="TreeGrafter"/>
</dbReference>
<feature type="compositionally biased region" description="Polar residues" evidence="3">
    <location>
        <begin position="1695"/>
        <end position="1712"/>
    </location>
</feature>
<feature type="region of interest" description="Disordered" evidence="3">
    <location>
        <begin position="623"/>
        <end position="667"/>
    </location>
</feature>
<feature type="compositionally biased region" description="Low complexity" evidence="3">
    <location>
        <begin position="2233"/>
        <end position="2247"/>
    </location>
</feature>
<evidence type="ECO:0000256" key="3">
    <source>
        <dbReference type="SAM" id="MobiDB-lite"/>
    </source>
</evidence>
<feature type="compositionally biased region" description="Low complexity" evidence="3">
    <location>
        <begin position="1284"/>
        <end position="1295"/>
    </location>
</feature>
<dbReference type="InterPro" id="IPR033184">
    <property type="entry name" value="PRRC2"/>
</dbReference>
<keyword evidence="6" id="KW-1185">Reference proteome</keyword>
<dbReference type="GeneTree" id="ENSGT00950000183161"/>
<dbReference type="PANTHER" id="PTHR14038:SF4">
    <property type="entry name" value="PROTEIN PRRC2B"/>
    <property type="match status" value="1"/>
</dbReference>
<proteinExistence type="predicted"/>
<accession>A0A4W3J6V7</accession>
<feature type="region of interest" description="Disordered" evidence="3">
    <location>
        <begin position="771"/>
        <end position="805"/>
    </location>
</feature>
<evidence type="ECO:0000313" key="5">
    <source>
        <dbReference type="Ensembl" id="ENSCMIP00000038934.1"/>
    </source>
</evidence>
<feature type="compositionally biased region" description="Basic and acidic residues" evidence="3">
    <location>
        <begin position="1765"/>
        <end position="1782"/>
    </location>
</feature>
<evidence type="ECO:0000256" key="2">
    <source>
        <dbReference type="SAM" id="Coils"/>
    </source>
</evidence>
<feature type="compositionally biased region" description="Basic and acidic residues" evidence="3">
    <location>
        <begin position="1331"/>
        <end position="1349"/>
    </location>
</feature>
<feature type="domain" description="BAT2 N-terminal" evidence="4">
    <location>
        <begin position="1"/>
        <end position="190"/>
    </location>
</feature>
<feature type="compositionally biased region" description="Polar residues" evidence="3">
    <location>
        <begin position="2384"/>
        <end position="2394"/>
    </location>
</feature>
<dbReference type="Pfam" id="PF07001">
    <property type="entry name" value="BAT2_N"/>
    <property type="match status" value="1"/>
</dbReference>
<feature type="compositionally biased region" description="Low complexity" evidence="3">
    <location>
        <begin position="623"/>
        <end position="645"/>
    </location>
</feature>
<feature type="compositionally biased region" description="Basic and acidic residues" evidence="3">
    <location>
        <begin position="1605"/>
        <end position="1614"/>
    </location>
</feature>
<protein>
    <submittedName>
        <fullName evidence="5">Proline rich coiled-coil 2B</fullName>
    </submittedName>
</protein>
<evidence type="ECO:0000256" key="1">
    <source>
        <dbReference type="ARBA" id="ARBA00022553"/>
    </source>
</evidence>
<feature type="compositionally biased region" description="Polar residues" evidence="3">
    <location>
        <begin position="1256"/>
        <end position="1269"/>
    </location>
</feature>
<dbReference type="SMR" id="A0A4W3J6V7"/>
<feature type="region of interest" description="Disordered" evidence="3">
    <location>
        <begin position="2363"/>
        <end position="2417"/>
    </location>
</feature>
<keyword evidence="1" id="KW-0597">Phosphoprotein</keyword>
<feature type="region of interest" description="Disordered" evidence="3">
    <location>
        <begin position="1380"/>
        <end position="1498"/>
    </location>
</feature>
<reference evidence="6" key="2">
    <citation type="journal article" date="2007" name="PLoS Biol.">
        <title>Survey sequencing and comparative analysis of the elephant shark (Callorhinchus milii) genome.</title>
        <authorList>
            <person name="Venkatesh B."/>
            <person name="Kirkness E.F."/>
            <person name="Loh Y.H."/>
            <person name="Halpern A.L."/>
            <person name="Lee A.P."/>
            <person name="Johnson J."/>
            <person name="Dandona N."/>
            <person name="Viswanathan L.D."/>
            <person name="Tay A."/>
            <person name="Venter J.C."/>
            <person name="Strausberg R.L."/>
            <person name="Brenner S."/>
        </authorList>
    </citation>
    <scope>NUCLEOTIDE SEQUENCE [LARGE SCALE GENOMIC DNA]</scope>
</reference>
<feature type="region of interest" description="Disordered" evidence="3">
    <location>
        <begin position="1605"/>
        <end position="1840"/>
    </location>
</feature>
<reference evidence="6" key="1">
    <citation type="journal article" date="2006" name="Science">
        <title>Ancient noncoding elements conserved in the human genome.</title>
        <authorList>
            <person name="Venkatesh B."/>
            <person name="Kirkness E.F."/>
            <person name="Loh Y.H."/>
            <person name="Halpern A.L."/>
            <person name="Lee A.P."/>
            <person name="Johnson J."/>
            <person name="Dandona N."/>
            <person name="Viswanathan L.D."/>
            <person name="Tay A."/>
            <person name="Venter J.C."/>
            <person name="Strausberg R.L."/>
            <person name="Brenner S."/>
        </authorList>
    </citation>
    <scope>NUCLEOTIDE SEQUENCE [LARGE SCALE GENOMIC DNA]</scope>
</reference>
<feature type="region of interest" description="Disordered" evidence="3">
    <location>
        <begin position="725"/>
        <end position="755"/>
    </location>
</feature>
<feature type="compositionally biased region" description="Basic and acidic residues" evidence="3">
    <location>
        <begin position="1535"/>
        <end position="1546"/>
    </location>
</feature>
<feature type="compositionally biased region" description="Basic and acidic residues" evidence="3">
    <location>
        <begin position="1808"/>
        <end position="1821"/>
    </location>
</feature>
<feature type="region of interest" description="Disordered" evidence="3">
    <location>
        <begin position="51"/>
        <end position="257"/>
    </location>
</feature>
<reference evidence="6" key="3">
    <citation type="journal article" date="2014" name="Nature">
        <title>Elephant shark genome provides unique insights into gnathostome evolution.</title>
        <authorList>
            <consortium name="International Elephant Shark Genome Sequencing Consortium"/>
            <person name="Venkatesh B."/>
            <person name="Lee A.P."/>
            <person name="Ravi V."/>
            <person name="Maurya A.K."/>
            <person name="Lian M.M."/>
            <person name="Swann J.B."/>
            <person name="Ohta Y."/>
            <person name="Flajnik M.F."/>
            <person name="Sutoh Y."/>
            <person name="Kasahara M."/>
            <person name="Hoon S."/>
            <person name="Gangu V."/>
            <person name="Roy S.W."/>
            <person name="Irimia M."/>
            <person name="Korzh V."/>
            <person name="Kondrychyn I."/>
            <person name="Lim Z.W."/>
            <person name="Tay B.H."/>
            <person name="Tohari S."/>
            <person name="Kong K.W."/>
            <person name="Ho S."/>
            <person name="Lorente-Galdos B."/>
            <person name="Quilez J."/>
            <person name="Marques-Bonet T."/>
            <person name="Raney B.J."/>
            <person name="Ingham P.W."/>
            <person name="Tay A."/>
            <person name="Hillier L.W."/>
            <person name="Minx P."/>
            <person name="Boehm T."/>
            <person name="Wilson R.K."/>
            <person name="Brenner S."/>
            <person name="Warren W.C."/>
        </authorList>
    </citation>
    <scope>NUCLEOTIDE SEQUENCE [LARGE SCALE GENOMIC DNA]</scope>
</reference>
<feature type="compositionally biased region" description="Low complexity" evidence="3">
    <location>
        <begin position="1956"/>
        <end position="1965"/>
    </location>
</feature>
<dbReference type="OMA" id="KPVMQQE"/>
<feature type="compositionally biased region" description="Basic and acidic residues" evidence="3">
    <location>
        <begin position="169"/>
        <end position="192"/>
    </location>
</feature>
<sequence>MSDRLGQTTKGKDGKWKYSSLSLFDKYKRKSLEAQKPSGVVPRHGLQSLGKVVAARRMPPPANLPSLKAENKGNDPNVTIVPKDGTGWASKQEQQEQKSSGVSAAVQQESQLQSATQTSASSATKPAAAPVQENTNSTQGGIKSWAQLNAKPIGPVAGGKALNKQLPFSHEEFPTLKAAGDQEKTGKEKDITDQSYGPGPSLRPQNAAIWREGGGRNLNTPAVSSVPPPESEAKTPSSQEDPGHALTLSSEPKEPSLRPAVPIRRALGMVPLQNASHQFPVAYRDMLPTFMCTPQSQEVQQPTPVLAPQGTLRCPFLLPEPIKYPRGMIRQTRQVRPPQRPGEPGDRPAIIHPDNLKGLDQLDIETEDGWAGEHEEVDYSEKLKFSDDEDEETARERKEKWEREMKMMRQRSLNCKLGTKLEPPLGEDPIWGDLLPSTQSSRTVLEADTRRSLSALPPSEIRKPPAVTRWSDAQAEKDEVWRPRPISVLSERSEALERVRRRREEEERRAQEERLAACAEKLKKLNQKCGVVEIPIKFDFRKKDEAEAKAKEPKDSVIPCTLQKACPDHQNLLKDPPLMDSVRDVTAVPNSESEEECSIQGRDPAPLIQSYKFHKSLPPRFQRQQQEQLLKMQQWQQQPGPTLLPSGAPPHSHSHSQRHLYAGPVGPPPPHMLGYDPRWMMMPPYMDPRITPGRPPIDFYPPGVHPSGIMKPLMRPDRLDSIASASEQHDRSHLLLQERRTPPVEPQLGWGQEDYSSAPSRAFMLPPPRPQLDDGVEQSMAVSDRLPTSPVRPDTNSQQKTKIQRDPFEEQIEFRVQPVEKILSVSRLEPPTELMKDRSPGVTSTVSSVLGRDVLFQHQTNPHLLHKEFFTTVSEQRRRNGSLPRESTDTCKSAEDSDELVAHSWDYVHQKDPPSPVNEHEDRREEKAFMAEIWQSEKLPQRESKPAPQWEPIASNPGSRREPVGKMTSRRSGPIKKPVLKDLKTEKDQDIDKVKLESIERHGRTRHEEIKTETKAIKTAGDVGLLSQTTTSSLNVRHKDMTVLPISSTKFDWEIEQPQPRKETKAWDVRPMNKDPIDLSLAQRRNWNEYEQLNSRGQGRGRGRGRGDFFGSRGALTNPSRGGRGRNPKDYTSPLEDSQRGSSRRRNASETRSDGSDNEEIPKRRRQRGSGTGSEGTSDSGPPDREGRHIHKDIVLKSKTDGLAAGEVEEERGAPKVFERALPPRLSNTGRGRTFTPRGMPSRQNRGAPFKGIGTCQANGDSSTSTLSSKRIPLKESVRAPNRALEASENGAEENGAPDKSCLSGISAMEDQVPKREQRSTELPPRRRRPPRQDKPPRFRRLKQERDAATTELSSDAASVAAEPGLINLSAGLEEQEIASLVAGNKSPDLSNQNSSDQANEEWETASESSDFTERRDRDSRVFHSSAPSDSDVADGGVGQRKELAKRSFSSQRPIDRQNRRTTPAGYGGKTSKANGAGPKSEKPNGLPPKNKSRCVEDQLPEQLAVNGENVSAVYCVDRVVPYDPAAVQNAMKEASTKRKEKDGKTGLKKAKEKSDALAQFDLNNYASVVIIDDHPAIAADEQDPVSAVNDGFTEVISKKHRRLLEEERRKKEQTLQAPGKPRNEKGWTTSSKIPPRFAKKQQLNSTVTEQTEENFLLGQSTASSLGTEIWENSNTGIPVQPTSSESWVKPLNSFPGSESTCTESFKASQPDSGVELSADSQGSSTSSSQRSSPYGALKPEGGAMSELNGSSTDSSVEKTNAMMDEPKEQRQKSARPEKKISEPTPSQNKDHKPGPIGNERSLKNKKAKECLEPEGLERADGSISSASSADNRPSSKSSLDLHMDAVIPVPPIEFGVSPKDSDFDLPQNSVPSPVSNSITKLQDALASNVTLSQSIPILRREHMQQGPDLTPVSLSSTDLTLKMESARKAWENSPNVAEQSPGSSCASTQTPCNTGPSSGASYSSIGSVSVPPMSVVSVAPSVSLQGSHIPPLYMDGHVFTSQPRLIPQTIPQGFQAGLSQTAQAHQIPIPLHTSLQAQAPLGLRNGLPVTQSQEMFSSMQPFRSQMYMHPNLSQPSAMVLSGAPLKSPYAAFPAVQTSDMVKAQQGSHYQQLGGNQPLLYESQLSQPGIPTSQIMDSQLIQVTMSLPGSQLSLPRFGSGQQQLIALTQSIQLPQAPNLNAGGTRRILTPGSQPPMLPTGREIPQMDLKAFQFADKQVSSGMPGPPVPNLFRPSSTSPSGKPSGLGPVTNTMGLNVAGPIQGHYTQQSIQMPPPPQGSMIMHMRPPGAGAYPTPIQRPMMQMNKGPIAPPITVRPPRLLISSRENSAPAIRVCNSERETEEDLKAKQRAEVLQMTHKFFEQQQNLGQKIEPSAAIPNPGEEKSTLSASNIQDASAENEGRERSDSWSQEAEFQPEMK</sequence>